<keyword evidence="1" id="KW-0175">Coiled coil</keyword>
<dbReference type="AlphaFoldDB" id="A0A5C6RTK0"/>
<evidence type="ECO:0000313" key="3">
    <source>
        <dbReference type="Proteomes" id="UP000321580"/>
    </source>
</evidence>
<evidence type="ECO:0000313" key="2">
    <source>
        <dbReference type="EMBL" id="TXB65618.1"/>
    </source>
</evidence>
<accession>A0A5C6RTK0</accession>
<feature type="coiled-coil region" evidence="1">
    <location>
        <begin position="246"/>
        <end position="291"/>
    </location>
</feature>
<dbReference type="RefSeq" id="WP_147166627.1">
    <property type="nucleotide sequence ID" value="NZ_VOOR01000009.1"/>
</dbReference>
<dbReference type="Proteomes" id="UP000321580">
    <property type="component" value="Unassembled WGS sequence"/>
</dbReference>
<name>A0A5C6RTK0_9BACT</name>
<evidence type="ECO:0000256" key="1">
    <source>
        <dbReference type="SAM" id="Coils"/>
    </source>
</evidence>
<proteinExistence type="predicted"/>
<keyword evidence="3" id="KW-1185">Reference proteome</keyword>
<dbReference type="EMBL" id="VOOR01000009">
    <property type="protein sequence ID" value="TXB65618.1"/>
    <property type="molecule type" value="Genomic_DNA"/>
</dbReference>
<dbReference type="OrthoDB" id="1049441at2"/>
<gene>
    <name evidence="2" type="ORF">FRY97_06450</name>
</gene>
<sequence length="314" mass="36294">MEIANPIYDVVFKYLMEDARVAKIFLSAVTGLDILSLEMLPQELSVDANDDKRPKATVLSLSIYRLDFSAKIREADGQESVIIIEIQKSKFTNESMRFRKYLGKQYMNGNFFQWVRKDNGRSYKSGLPILPIYILGERIRGFEEVPIINIDLAISDRYSGQPIYGRHHFIDALFHKGIIINVPALSQARRNELEQLLSIFDQANRQENHHIMNVKETDFPERFRPIIRRLQAAVQESEVRDIMTVEDDFLAELNEYESRLAEADQQKEEAVRKQEEAVRKQEEAVRLLLRLGVPREEVAAQLGLSLEDLPELDG</sequence>
<reference evidence="2 3" key="1">
    <citation type="submission" date="2019-08" db="EMBL/GenBank/DDBJ databases">
        <title>Genome of Phaeodactylibacter luteus.</title>
        <authorList>
            <person name="Bowman J.P."/>
        </authorList>
    </citation>
    <scope>NUCLEOTIDE SEQUENCE [LARGE SCALE GENOMIC DNA]</scope>
    <source>
        <strain evidence="2 3">KCTC 42180</strain>
    </source>
</reference>
<organism evidence="2 3">
    <name type="scientific">Phaeodactylibacter luteus</name>
    <dbReference type="NCBI Taxonomy" id="1564516"/>
    <lineage>
        <taxon>Bacteria</taxon>
        <taxon>Pseudomonadati</taxon>
        <taxon>Bacteroidota</taxon>
        <taxon>Saprospiria</taxon>
        <taxon>Saprospirales</taxon>
        <taxon>Haliscomenobacteraceae</taxon>
        <taxon>Phaeodactylibacter</taxon>
    </lineage>
</organism>
<comment type="caution">
    <text evidence="2">The sequence shown here is derived from an EMBL/GenBank/DDBJ whole genome shotgun (WGS) entry which is preliminary data.</text>
</comment>
<evidence type="ECO:0008006" key="4">
    <source>
        <dbReference type="Google" id="ProtNLM"/>
    </source>
</evidence>
<protein>
    <recommendedName>
        <fullName evidence="4">Rpn family recombination-promoting nuclease/putative transposase</fullName>
    </recommendedName>
</protein>